<keyword evidence="2" id="KW-1185">Reference proteome</keyword>
<comment type="caution">
    <text evidence="1">The sequence shown here is derived from an EMBL/GenBank/DDBJ whole genome shotgun (WGS) entry which is preliminary data.</text>
</comment>
<dbReference type="Proteomes" id="UP000828048">
    <property type="component" value="Chromosome 9"/>
</dbReference>
<sequence length="89" mass="10305">MRDLACNFLNIQLEPEYIILHVSLSKLHASSSQKWDVVAEARMTTKENQLRKLLGCSWITINSETHSFYVADKAHSCSDMIYEMLEELQ</sequence>
<protein>
    <submittedName>
        <fullName evidence="1">Uncharacterized protein</fullName>
    </submittedName>
</protein>
<organism evidence="1 2">
    <name type="scientific">Vaccinium darrowii</name>
    <dbReference type="NCBI Taxonomy" id="229202"/>
    <lineage>
        <taxon>Eukaryota</taxon>
        <taxon>Viridiplantae</taxon>
        <taxon>Streptophyta</taxon>
        <taxon>Embryophyta</taxon>
        <taxon>Tracheophyta</taxon>
        <taxon>Spermatophyta</taxon>
        <taxon>Magnoliopsida</taxon>
        <taxon>eudicotyledons</taxon>
        <taxon>Gunneridae</taxon>
        <taxon>Pentapetalae</taxon>
        <taxon>asterids</taxon>
        <taxon>Ericales</taxon>
        <taxon>Ericaceae</taxon>
        <taxon>Vaccinioideae</taxon>
        <taxon>Vaccinieae</taxon>
        <taxon>Vaccinium</taxon>
    </lineage>
</organism>
<dbReference type="EMBL" id="CM037159">
    <property type="protein sequence ID" value="KAH7866310.1"/>
    <property type="molecule type" value="Genomic_DNA"/>
</dbReference>
<gene>
    <name evidence="1" type="ORF">Vadar_018619</name>
</gene>
<evidence type="ECO:0000313" key="2">
    <source>
        <dbReference type="Proteomes" id="UP000828048"/>
    </source>
</evidence>
<reference evidence="1 2" key="1">
    <citation type="journal article" date="2021" name="Hortic Res">
        <title>High-quality reference genome and annotation aids understanding of berry development for evergreen blueberry (Vaccinium darrowii).</title>
        <authorList>
            <person name="Yu J."/>
            <person name="Hulse-Kemp A.M."/>
            <person name="Babiker E."/>
            <person name="Staton M."/>
        </authorList>
    </citation>
    <scope>NUCLEOTIDE SEQUENCE [LARGE SCALE GENOMIC DNA]</scope>
    <source>
        <strain evidence="2">cv. NJ 8807/NJ 8810</strain>
        <tissue evidence="1">Young leaf</tissue>
    </source>
</reference>
<accession>A0ACB7ZL27</accession>
<name>A0ACB7ZL27_9ERIC</name>
<proteinExistence type="predicted"/>
<evidence type="ECO:0000313" key="1">
    <source>
        <dbReference type="EMBL" id="KAH7866310.1"/>
    </source>
</evidence>